<keyword evidence="8 9" id="KW-0472">Membrane</keyword>
<evidence type="ECO:0000256" key="3">
    <source>
        <dbReference type="ARBA" id="ARBA00022692"/>
    </source>
</evidence>
<dbReference type="EMBL" id="KI913114">
    <property type="protein sequence ID" value="ETV89536.1"/>
    <property type="molecule type" value="Genomic_DNA"/>
</dbReference>
<dbReference type="GO" id="GO:0015095">
    <property type="term" value="F:magnesium ion transmembrane transporter activity"/>
    <property type="evidence" value="ECO:0007669"/>
    <property type="project" value="TreeGrafter"/>
</dbReference>
<dbReference type="AlphaFoldDB" id="W4HD73"/>
<gene>
    <name evidence="11" type="ORF">H257_00779</name>
</gene>
<dbReference type="RefSeq" id="XP_009821936.1">
    <property type="nucleotide sequence ID" value="XM_009823634.1"/>
</dbReference>
<evidence type="ECO:0000313" key="11">
    <source>
        <dbReference type="EMBL" id="ETV89536.1"/>
    </source>
</evidence>
<dbReference type="InterPro" id="IPR039204">
    <property type="entry name" value="MRS2-like"/>
</dbReference>
<accession>W4HD73</accession>
<keyword evidence="6 9" id="KW-1133">Transmembrane helix</keyword>
<dbReference type="OrthoDB" id="10251508at2759"/>
<sequence length="425" mass="47543">MAKSRLVDTDMTKYGSCNTSEPPNWVFGQFGTPTKALIEHDFCTSHEHGLLLGLDALNSKRMVLKFDTSGKMEYVEMARSDVLKVVQDATRPDKDHRKAPSHRNASVAPTSHMTSGQRLRRRASFSQLPVNAEVQALHMRDLRNLDDNMDNATSITIRRQVILVHCGPLRCVVMRNALLMFVPTGADTLIQILRDKVAQCCAEDDDIAFEFRALEAIFYTLCKLLSGDCEKLVDKVSLALTRLSSASFASGELETLTILKNKVHEFESQILDTRRILMELLDNDQDMRLLYLSKLYHNPTIVADSMGLDVEEAEALVEAYLLDIHAMRTKVGLLQTRMVNTENIVMLKLDSVRNALLSIDTIFGMVMLAMNLAMFVSSAFGMNLVSGYETQPHLFWAVLGVSTTAAGVLIYVGIRYFKTKGVILL</sequence>
<dbReference type="Pfam" id="PF22099">
    <property type="entry name" value="MRS2-like"/>
    <property type="match status" value="1"/>
</dbReference>
<evidence type="ECO:0000256" key="6">
    <source>
        <dbReference type="ARBA" id="ARBA00022989"/>
    </source>
</evidence>
<evidence type="ECO:0000256" key="1">
    <source>
        <dbReference type="ARBA" id="ARBA00004141"/>
    </source>
</evidence>
<evidence type="ECO:0000256" key="7">
    <source>
        <dbReference type="ARBA" id="ARBA00023065"/>
    </source>
</evidence>
<dbReference type="VEuPathDB" id="FungiDB:H257_00779"/>
<name>W4HD73_APHAT</name>
<feature type="compositionally biased region" description="Polar residues" evidence="10">
    <location>
        <begin position="103"/>
        <end position="117"/>
    </location>
</feature>
<comment type="similarity">
    <text evidence="9">Belongs to the CorA metal ion transporter (MIT) (TC 1.A.35) family.</text>
</comment>
<keyword evidence="2 9" id="KW-0813">Transport</keyword>
<feature type="region of interest" description="Disordered" evidence="10">
    <location>
        <begin position="89"/>
        <end position="118"/>
    </location>
</feature>
<feature type="transmembrane region" description="Helical" evidence="9">
    <location>
        <begin position="394"/>
        <end position="414"/>
    </location>
</feature>
<keyword evidence="5" id="KW-0809">Transit peptide</keyword>
<dbReference type="CDD" id="cd12823">
    <property type="entry name" value="Mrs2_Mfm1p-like"/>
    <property type="match status" value="1"/>
</dbReference>
<evidence type="ECO:0000256" key="8">
    <source>
        <dbReference type="ARBA" id="ARBA00023136"/>
    </source>
</evidence>
<proteinExistence type="inferred from homology"/>
<dbReference type="PANTHER" id="PTHR13890:SF0">
    <property type="entry name" value="MAGNESIUM TRANSPORTER MRS2 HOMOLOG, MITOCHONDRIAL"/>
    <property type="match status" value="1"/>
</dbReference>
<keyword evidence="4 9" id="KW-0460">Magnesium</keyword>
<organism evidence="11">
    <name type="scientific">Aphanomyces astaci</name>
    <name type="common">Crayfish plague agent</name>
    <dbReference type="NCBI Taxonomy" id="112090"/>
    <lineage>
        <taxon>Eukaryota</taxon>
        <taxon>Sar</taxon>
        <taxon>Stramenopiles</taxon>
        <taxon>Oomycota</taxon>
        <taxon>Saprolegniomycetes</taxon>
        <taxon>Saprolegniales</taxon>
        <taxon>Verrucalvaceae</taxon>
        <taxon>Aphanomyces</taxon>
    </lineage>
</organism>
<dbReference type="GeneID" id="20802775"/>
<dbReference type="GO" id="GO:0005743">
    <property type="term" value="C:mitochondrial inner membrane"/>
    <property type="evidence" value="ECO:0007669"/>
    <property type="project" value="UniProtKB-SubCell"/>
</dbReference>
<dbReference type="PANTHER" id="PTHR13890">
    <property type="entry name" value="RNA SPLICING PROTEIN MRS2, MITOCHONDRIAL"/>
    <property type="match status" value="1"/>
</dbReference>
<evidence type="ECO:0000256" key="9">
    <source>
        <dbReference type="RuleBase" id="RU366042"/>
    </source>
</evidence>
<evidence type="ECO:0000256" key="4">
    <source>
        <dbReference type="ARBA" id="ARBA00022842"/>
    </source>
</evidence>
<dbReference type="Gene3D" id="1.20.58.340">
    <property type="entry name" value="Magnesium transport protein CorA, transmembrane region"/>
    <property type="match status" value="1"/>
</dbReference>
<keyword evidence="3 9" id="KW-0812">Transmembrane</keyword>
<keyword evidence="7 9" id="KW-0406">Ion transport</keyword>
<dbReference type="Gene3D" id="2.40.128.330">
    <property type="match status" value="1"/>
</dbReference>
<reference evidence="11" key="1">
    <citation type="submission" date="2013-12" db="EMBL/GenBank/DDBJ databases">
        <title>The Genome Sequence of Aphanomyces astaci APO3.</title>
        <authorList>
            <consortium name="The Broad Institute Genomics Platform"/>
            <person name="Russ C."/>
            <person name="Tyler B."/>
            <person name="van West P."/>
            <person name="Dieguez-Uribeondo J."/>
            <person name="Young S.K."/>
            <person name="Zeng Q."/>
            <person name="Gargeya S."/>
            <person name="Fitzgerald M."/>
            <person name="Abouelleil A."/>
            <person name="Alvarado L."/>
            <person name="Chapman S.B."/>
            <person name="Gainer-Dewar J."/>
            <person name="Goldberg J."/>
            <person name="Griggs A."/>
            <person name="Gujja S."/>
            <person name="Hansen M."/>
            <person name="Howarth C."/>
            <person name="Imamovic A."/>
            <person name="Ireland A."/>
            <person name="Larimer J."/>
            <person name="McCowan C."/>
            <person name="Murphy C."/>
            <person name="Pearson M."/>
            <person name="Poon T.W."/>
            <person name="Priest M."/>
            <person name="Roberts A."/>
            <person name="Saif S."/>
            <person name="Shea T."/>
            <person name="Sykes S."/>
            <person name="Wortman J."/>
            <person name="Nusbaum C."/>
            <person name="Birren B."/>
        </authorList>
    </citation>
    <scope>NUCLEOTIDE SEQUENCE [LARGE SCALE GENOMIC DNA]</scope>
    <source>
        <strain evidence="11">APO3</strain>
    </source>
</reference>
<evidence type="ECO:0000256" key="2">
    <source>
        <dbReference type="ARBA" id="ARBA00022448"/>
    </source>
</evidence>
<keyword evidence="9" id="KW-0999">Mitochondrion inner membrane</keyword>
<feature type="transmembrane region" description="Helical" evidence="9">
    <location>
        <begin position="356"/>
        <end position="382"/>
    </location>
</feature>
<protein>
    <recommendedName>
        <fullName evidence="9">Magnesium transporter</fullName>
    </recommendedName>
</protein>
<evidence type="ECO:0000256" key="10">
    <source>
        <dbReference type="SAM" id="MobiDB-lite"/>
    </source>
</evidence>
<keyword evidence="9" id="KW-0496">Mitochondrion</keyword>
<comment type="subcellular location">
    <subcellularLocation>
        <location evidence="1">Membrane</location>
        <topology evidence="1">Multi-pass membrane protein</topology>
    </subcellularLocation>
    <subcellularLocation>
        <location evidence="9">Mitochondrion inner membrane</location>
        <topology evidence="9">Multi-pass membrane protein</topology>
    </subcellularLocation>
</comment>
<evidence type="ECO:0000256" key="5">
    <source>
        <dbReference type="ARBA" id="ARBA00022946"/>
    </source>
</evidence>